<evidence type="ECO:0000313" key="2">
    <source>
        <dbReference type="Proteomes" id="UP000484076"/>
    </source>
</evidence>
<comment type="caution">
    <text evidence="1">The sequence shown here is derived from an EMBL/GenBank/DDBJ whole genome shotgun (WGS) entry which is preliminary data.</text>
</comment>
<evidence type="ECO:0000313" key="1">
    <source>
        <dbReference type="EMBL" id="NUB45441.1"/>
    </source>
</evidence>
<gene>
    <name evidence="1" type="ORF">GEU84_013665</name>
</gene>
<dbReference type="EMBL" id="WHUT02000008">
    <property type="protein sequence ID" value="NUB45441.1"/>
    <property type="molecule type" value="Genomic_DNA"/>
</dbReference>
<reference evidence="1" key="1">
    <citation type="submission" date="2020-05" db="EMBL/GenBank/DDBJ databases">
        <title>Fertoebacter nigrum gen. nov., sp. nov., a new member of the family Rhodobacteraceae.</title>
        <authorList>
            <person name="Szuroczki S."/>
            <person name="Abbaszade G."/>
            <person name="Buni D."/>
            <person name="Schumann P."/>
            <person name="Toth E."/>
        </authorList>
    </citation>
    <scope>NUCLEOTIDE SEQUENCE</scope>
    <source>
        <strain evidence="1">RG-N-1a</strain>
    </source>
</reference>
<accession>A0A8X8KQ04</accession>
<dbReference type="AlphaFoldDB" id="A0A8X8KQ04"/>
<name>A0A8X8KQ04_9RHOB</name>
<organism evidence="1 2">
    <name type="scientific">Fertoeibacter niger</name>
    <dbReference type="NCBI Taxonomy" id="2656921"/>
    <lineage>
        <taxon>Bacteria</taxon>
        <taxon>Pseudomonadati</taxon>
        <taxon>Pseudomonadota</taxon>
        <taxon>Alphaproteobacteria</taxon>
        <taxon>Rhodobacterales</taxon>
        <taxon>Paracoccaceae</taxon>
        <taxon>Fertoeibacter</taxon>
    </lineage>
</organism>
<dbReference type="Proteomes" id="UP000484076">
    <property type="component" value="Unassembled WGS sequence"/>
</dbReference>
<sequence length="79" mass="8823">MQGGVPISGRPPLTFCRWFLALKIISAGKIIHHKSLKNIGNPSGLLNYSVHHSNIFEQIDKLSMDHLVYGRRMPEAVGE</sequence>
<dbReference type="RefSeq" id="WP_152827018.1">
    <property type="nucleotide sequence ID" value="NZ_WHUT02000008.1"/>
</dbReference>
<protein>
    <submittedName>
        <fullName evidence="1">Uncharacterized protein</fullName>
    </submittedName>
</protein>
<proteinExistence type="predicted"/>
<keyword evidence="2" id="KW-1185">Reference proteome</keyword>